<keyword evidence="2" id="KW-0378">Hydrolase</keyword>
<dbReference type="SUPFAM" id="SSF53474">
    <property type="entry name" value="alpha/beta-Hydrolases"/>
    <property type="match status" value="1"/>
</dbReference>
<feature type="domain" description="Peptidase S33 tripeptidyl aminopeptidase-like C-terminal" evidence="4">
    <location>
        <begin position="413"/>
        <end position="509"/>
    </location>
</feature>
<sequence>MVHPVRAKNTGFAIAATLAATAVAQNGTYGNSSSTIRWGPCPDGATPDPIVCGELSVPLDYTSNQTGETLTLRLTKVPATVQPSRGSILLNFGGPGNDGHTTLIQYAPLLPLGSGGEFDMIGIDPRGSGNTLPFSCYQNETLRRAGQATVRSDRANSSDATPGRLWAEAQVLANDCGNALANTTGSLVGTAFTARDFMQVVDALGEDGMLRYWGFSYGSYLGSTLAAMFPDRIDRMVMDGIVNIHEFQSGLDIESIVDYDKTFRAFLTACVANPDNCALAQGSHNGTAAALETTIYDLLDRTKYAPFAVGPRLVDYTTIKSLMDAGLRTPPTWPELASILDACLGSDDNTPDLARLAALFANSTLFGTWNPPTEAYQGIRCGDAKFRAADPKALDGYYAAQTALSPRLAGDIGLATTMQCARWPMAAKGRYEGNFQARTRNPILFIGNTADPVTPMASARNASAGFEGSVVLEHKGFGHASIAQPSMCTLGKVREYFTAGKLPTPGTACEVDQPAFAPPPKDGSGLIASRRRALL</sequence>
<evidence type="ECO:0000259" key="4">
    <source>
        <dbReference type="Pfam" id="PF08386"/>
    </source>
</evidence>
<dbReference type="InterPro" id="IPR013595">
    <property type="entry name" value="Pept_S33_TAP-like_C"/>
</dbReference>
<dbReference type="PANTHER" id="PTHR43248">
    <property type="entry name" value="2-SUCCINYL-6-HYDROXY-2,4-CYCLOHEXADIENE-1-CARBOXYLATE SYNTHASE"/>
    <property type="match status" value="1"/>
</dbReference>
<name>A0ABR1R7G1_9PEZI</name>
<proteinExistence type="inferred from homology"/>
<evidence type="ECO:0000256" key="2">
    <source>
        <dbReference type="ARBA" id="ARBA00022801"/>
    </source>
</evidence>
<dbReference type="InterPro" id="IPR051601">
    <property type="entry name" value="Serine_prot/Carboxylest_S33"/>
</dbReference>
<organism evidence="5 6">
    <name type="scientific">Apiospora marii</name>
    <dbReference type="NCBI Taxonomy" id="335849"/>
    <lineage>
        <taxon>Eukaryota</taxon>
        <taxon>Fungi</taxon>
        <taxon>Dikarya</taxon>
        <taxon>Ascomycota</taxon>
        <taxon>Pezizomycotina</taxon>
        <taxon>Sordariomycetes</taxon>
        <taxon>Xylariomycetidae</taxon>
        <taxon>Amphisphaeriales</taxon>
        <taxon>Apiosporaceae</taxon>
        <taxon>Apiospora</taxon>
    </lineage>
</organism>
<comment type="caution">
    <text evidence="5">The sequence shown here is derived from an EMBL/GenBank/DDBJ whole genome shotgun (WGS) entry which is preliminary data.</text>
</comment>
<dbReference type="InterPro" id="IPR000073">
    <property type="entry name" value="AB_hydrolase_1"/>
</dbReference>
<protein>
    <recommendedName>
        <fullName evidence="7">Peptidase S33 tripeptidyl aminopeptidase-like C-terminal domain-containing protein</fullName>
    </recommendedName>
</protein>
<dbReference type="Pfam" id="PF00561">
    <property type="entry name" value="Abhydrolase_1"/>
    <property type="match status" value="1"/>
</dbReference>
<dbReference type="Pfam" id="PF08386">
    <property type="entry name" value="Abhydrolase_4"/>
    <property type="match status" value="1"/>
</dbReference>
<dbReference type="Proteomes" id="UP001396898">
    <property type="component" value="Unassembled WGS sequence"/>
</dbReference>
<evidence type="ECO:0000313" key="5">
    <source>
        <dbReference type="EMBL" id="KAK8001457.1"/>
    </source>
</evidence>
<accession>A0ABR1R7G1</accession>
<evidence type="ECO:0000259" key="3">
    <source>
        <dbReference type="Pfam" id="PF00561"/>
    </source>
</evidence>
<evidence type="ECO:0000313" key="6">
    <source>
        <dbReference type="Proteomes" id="UP001396898"/>
    </source>
</evidence>
<keyword evidence="6" id="KW-1185">Reference proteome</keyword>
<comment type="similarity">
    <text evidence="1">Belongs to the peptidase S33 family.</text>
</comment>
<evidence type="ECO:0008006" key="7">
    <source>
        <dbReference type="Google" id="ProtNLM"/>
    </source>
</evidence>
<dbReference type="Gene3D" id="3.40.50.1820">
    <property type="entry name" value="alpha/beta hydrolase"/>
    <property type="match status" value="1"/>
</dbReference>
<reference evidence="5 6" key="1">
    <citation type="submission" date="2023-01" db="EMBL/GenBank/DDBJ databases">
        <title>Analysis of 21 Apiospora genomes using comparative genomics revels a genus with tremendous synthesis potential of carbohydrate active enzymes and secondary metabolites.</title>
        <authorList>
            <person name="Sorensen T."/>
        </authorList>
    </citation>
    <scope>NUCLEOTIDE SEQUENCE [LARGE SCALE GENOMIC DNA]</scope>
    <source>
        <strain evidence="5 6">CBS 20057</strain>
    </source>
</reference>
<evidence type="ECO:0000256" key="1">
    <source>
        <dbReference type="ARBA" id="ARBA00010088"/>
    </source>
</evidence>
<dbReference type="EMBL" id="JAQQWI010000018">
    <property type="protein sequence ID" value="KAK8001457.1"/>
    <property type="molecule type" value="Genomic_DNA"/>
</dbReference>
<dbReference type="InterPro" id="IPR029058">
    <property type="entry name" value="AB_hydrolase_fold"/>
</dbReference>
<gene>
    <name evidence="5" type="ORF">PG991_013679</name>
</gene>
<dbReference type="PANTHER" id="PTHR43248:SF25">
    <property type="entry name" value="AB HYDROLASE-1 DOMAIN-CONTAINING PROTEIN-RELATED"/>
    <property type="match status" value="1"/>
</dbReference>
<feature type="domain" description="AB hydrolase-1" evidence="3">
    <location>
        <begin position="93"/>
        <end position="252"/>
    </location>
</feature>